<dbReference type="KEGG" id="tse:THMIRHAS_13820"/>
<evidence type="ECO:0000313" key="3">
    <source>
        <dbReference type="Proteomes" id="UP000501726"/>
    </source>
</evidence>
<evidence type="ECO:0000259" key="1">
    <source>
        <dbReference type="Pfam" id="PF01471"/>
    </source>
</evidence>
<dbReference type="Proteomes" id="UP000501726">
    <property type="component" value="Chromosome"/>
</dbReference>
<reference evidence="3" key="1">
    <citation type="submission" date="2019-11" db="EMBL/GenBank/DDBJ databases">
        <title>Isolation and characterization of two novel species in the genus Thiomicrorhabdus.</title>
        <authorList>
            <person name="Mochizuki J."/>
            <person name="Kojima H."/>
            <person name="Fukui M."/>
        </authorList>
    </citation>
    <scope>NUCLEOTIDE SEQUENCE [LARGE SCALE GENOMIC DNA]</scope>
    <source>
        <strain evidence="3">aks77</strain>
    </source>
</reference>
<dbReference type="InterPro" id="IPR036365">
    <property type="entry name" value="PGBD-like_sf"/>
</dbReference>
<feature type="domain" description="Peptidoglycan binding-like" evidence="1">
    <location>
        <begin position="301"/>
        <end position="362"/>
    </location>
</feature>
<dbReference type="SUPFAM" id="SSF47090">
    <property type="entry name" value="PGBD-like"/>
    <property type="match status" value="1"/>
</dbReference>
<sequence>MLTDVPEPEAKTEISSPADIDLLIEKAKVEERQRILDEQRKQRQQAEVFAVLKKQQAPKALPIQFDDASIAGNIDGKIYQACSQTLKVPGKFRVEKQQILIEPETTHQEVEPALYQAVEKKIELAPEQRVIEKVIPAQYKTVTEEVVLSPARERWVSVPAEFEVKEVRIKIKDGYEEWQPCYRTSPGARLVDGDYKCMVKVPDEYQTIQQKKLVKAKSVVLETIPAETKTVTRTVLVKPEEVVYKTIPAKYKTVTMQQQITQPKTMQVTQAAKYETVETRIETAPSQMAERKTICKADRSEELVKRIQIVLEKAGYLKPSPPNDLDVIDGLWGPNTAATLNRYQRDNGLAEGAITFEVLNQMGIMK</sequence>
<evidence type="ECO:0000313" key="2">
    <source>
        <dbReference type="EMBL" id="BBP46009.1"/>
    </source>
</evidence>
<gene>
    <name evidence="2" type="ORF">THMIRHAS_13820</name>
</gene>
<protein>
    <recommendedName>
        <fullName evidence="1">Peptidoglycan binding-like domain-containing protein</fullName>
    </recommendedName>
</protein>
<dbReference type="InterPro" id="IPR036366">
    <property type="entry name" value="PGBDSf"/>
</dbReference>
<dbReference type="Pfam" id="PF01471">
    <property type="entry name" value="PG_binding_1"/>
    <property type="match status" value="1"/>
</dbReference>
<dbReference type="AlphaFoldDB" id="A0A6F8PV67"/>
<accession>A0A6F8PV67</accession>
<dbReference type="Gene3D" id="1.10.101.10">
    <property type="entry name" value="PGBD-like superfamily/PGBD"/>
    <property type="match status" value="1"/>
</dbReference>
<dbReference type="EMBL" id="AP021889">
    <property type="protein sequence ID" value="BBP46009.1"/>
    <property type="molecule type" value="Genomic_DNA"/>
</dbReference>
<organism evidence="2 3">
    <name type="scientific">Thiosulfatimonas sediminis</name>
    <dbReference type="NCBI Taxonomy" id="2675054"/>
    <lineage>
        <taxon>Bacteria</taxon>
        <taxon>Pseudomonadati</taxon>
        <taxon>Pseudomonadota</taxon>
        <taxon>Gammaproteobacteria</taxon>
        <taxon>Thiotrichales</taxon>
        <taxon>Piscirickettsiaceae</taxon>
        <taxon>Thiosulfatimonas</taxon>
    </lineage>
</organism>
<name>A0A6F8PV67_9GAMM</name>
<keyword evidence="3" id="KW-1185">Reference proteome</keyword>
<proteinExistence type="predicted"/>
<dbReference type="InterPro" id="IPR002477">
    <property type="entry name" value="Peptidoglycan-bd-like"/>
</dbReference>